<name>A0A8K0XJY3_9AGAR</name>
<dbReference type="Gene3D" id="1.10.238.10">
    <property type="entry name" value="EF-hand"/>
    <property type="match status" value="1"/>
</dbReference>
<evidence type="ECO:0000313" key="3">
    <source>
        <dbReference type="EMBL" id="KAH8077094.1"/>
    </source>
</evidence>
<dbReference type="PROSITE" id="PS51229">
    <property type="entry name" value="DCUN1"/>
    <property type="match status" value="1"/>
</dbReference>
<dbReference type="OrthoDB" id="27198at2759"/>
<proteinExistence type="predicted"/>
<reference evidence="3" key="1">
    <citation type="journal article" date="2021" name="New Phytol.">
        <title>Evolutionary innovations through gain and loss of genes in the ectomycorrhizal Boletales.</title>
        <authorList>
            <person name="Wu G."/>
            <person name="Miyauchi S."/>
            <person name="Morin E."/>
            <person name="Kuo A."/>
            <person name="Drula E."/>
            <person name="Varga T."/>
            <person name="Kohler A."/>
            <person name="Feng B."/>
            <person name="Cao Y."/>
            <person name="Lipzen A."/>
            <person name="Daum C."/>
            <person name="Hundley H."/>
            <person name="Pangilinan J."/>
            <person name="Johnson J."/>
            <person name="Barry K."/>
            <person name="LaButti K."/>
            <person name="Ng V."/>
            <person name="Ahrendt S."/>
            <person name="Min B."/>
            <person name="Choi I.G."/>
            <person name="Park H."/>
            <person name="Plett J.M."/>
            <person name="Magnuson J."/>
            <person name="Spatafora J.W."/>
            <person name="Nagy L.G."/>
            <person name="Henrissat B."/>
            <person name="Grigoriev I.V."/>
            <person name="Yang Z.L."/>
            <person name="Xu J."/>
            <person name="Martin F.M."/>
        </authorList>
    </citation>
    <scope>NUCLEOTIDE SEQUENCE</scope>
    <source>
        <strain evidence="3">KKN 215</strain>
    </source>
</reference>
<comment type="caution">
    <text evidence="3">The sequence shown here is derived from an EMBL/GenBank/DDBJ whole genome shotgun (WGS) entry which is preliminary data.</text>
</comment>
<dbReference type="Gene3D" id="1.10.238.200">
    <property type="entry name" value="Cullin, PONY binding domain"/>
    <property type="match status" value="1"/>
</dbReference>
<dbReference type="EMBL" id="JAEVFJ010000066">
    <property type="protein sequence ID" value="KAH8077094.1"/>
    <property type="molecule type" value="Genomic_DNA"/>
</dbReference>
<feature type="domain" description="DCUN1" evidence="2">
    <location>
        <begin position="51"/>
        <end position="274"/>
    </location>
</feature>
<gene>
    <name evidence="3" type="ORF">BXZ70DRAFT_963177</name>
</gene>
<dbReference type="GO" id="GO:0045116">
    <property type="term" value="P:protein neddylation"/>
    <property type="evidence" value="ECO:0007669"/>
    <property type="project" value="TreeGrafter"/>
</dbReference>
<dbReference type="InterPro" id="IPR005176">
    <property type="entry name" value="PONY_dom"/>
</dbReference>
<evidence type="ECO:0000259" key="2">
    <source>
        <dbReference type="PROSITE" id="PS51229"/>
    </source>
</evidence>
<protein>
    <recommendedName>
        <fullName evidence="1">Defective in cullin neddylation protein</fullName>
    </recommendedName>
</protein>
<accession>A0A8K0XJY3</accession>
<dbReference type="Pfam" id="PF03556">
    <property type="entry name" value="Cullin_binding"/>
    <property type="match status" value="1"/>
</dbReference>
<dbReference type="GO" id="GO:0031624">
    <property type="term" value="F:ubiquitin conjugating enzyme binding"/>
    <property type="evidence" value="ECO:0007669"/>
    <property type="project" value="TreeGrafter"/>
</dbReference>
<dbReference type="InterPro" id="IPR042460">
    <property type="entry name" value="DCN1-like_PONY"/>
</dbReference>
<organism evidence="3 4">
    <name type="scientific">Cristinia sonorae</name>
    <dbReference type="NCBI Taxonomy" id="1940300"/>
    <lineage>
        <taxon>Eukaryota</taxon>
        <taxon>Fungi</taxon>
        <taxon>Dikarya</taxon>
        <taxon>Basidiomycota</taxon>
        <taxon>Agaricomycotina</taxon>
        <taxon>Agaricomycetes</taxon>
        <taxon>Agaricomycetidae</taxon>
        <taxon>Agaricales</taxon>
        <taxon>Pleurotineae</taxon>
        <taxon>Stephanosporaceae</taxon>
        <taxon>Cristinia</taxon>
    </lineage>
</organism>
<dbReference type="Gene3D" id="1.10.8.10">
    <property type="entry name" value="DNA helicase RuvA subunit, C-terminal domain"/>
    <property type="match status" value="1"/>
</dbReference>
<evidence type="ECO:0000313" key="4">
    <source>
        <dbReference type="Proteomes" id="UP000813824"/>
    </source>
</evidence>
<dbReference type="InterPro" id="IPR014764">
    <property type="entry name" value="DCN-prot"/>
</dbReference>
<dbReference type="Pfam" id="PF14555">
    <property type="entry name" value="UBA_4"/>
    <property type="match status" value="1"/>
</dbReference>
<sequence>MDEKIQQFMSITGSTTKEAKRFLSEYKRVDIAVDAFYNEPVQARQTSLPQPSTSKLGALFDKYKDPDGEDISIDGTIQWCADLKVDPEDVVLLAIAYELKSPRMGEWTRKGWVDGWKSLGADNITAMTSALVRLRDKLGSDSEYFQQIYNYTFEFSRAPGQRSLPVDMALGFWNLLIPHGLQGGALSHLTRSPGSDEEEDEDGDAMMGVDEAGWREEYTDWWNQFLTEKNTKAVSKDTWQMFLEFVRTIDANFEKYDMEAAWPSTIDDFVQYAKDRLAGKS</sequence>
<dbReference type="GO" id="GO:0032182">
    <property type="term" value="F:ubiquitin-like protein binding"/>
    <property type="evidence" value="ECO:0007669"/>
    <property type="project" value="TreeGrafter"/>
</dbReference>
<dbReference type="PANTHER" id="PTHR12281:SF31">
    <property type="entry name" value="DCN1-LIKE PROTEIN 3"/>
    <property type="match status" value="1"/>
</dbReference>
<dbReference type="GO" id="GO:0097602">
    <property type="term" value="F:cullin family protein binding"/>
    <property type="evidence" value="ECO:0007669"/>
    <property type="project" value="TreeGrafter"/>
</dbReference>
<evidence type="ECO:0000256" key="1">
    <source>
        <dbReference type="RuleBase" id="RU410713"/>
    </source>
</evidence>
<comment type="function">
    <text evidence="1">Neddylation of cullins play an essential role in the regulation of SCF-type complexes activity.</text>
</comment>
<dbReference type="PANTHER" id="PTHR12281">
    <property type="entry name" value="RP42 RELATED"/>
    <property type="match status" value="1"/>
</dbReference>
<dbReference type="GO" id="GO:0000151">
    <property type="term" value="C:ubiquitin ligase complex"/>
    <property type="evidence" value="ECO:0007669"/>
    <property type="project" value="TreeGrafter"/>
</dbReference>
<keyword evidence="4" id="KW-1185">Reference proteome</keyword>
<dbReference type="AlphaFoldDB" id="A0A8K0XJY3"/>
<dbReference type="Proteomes" id="UP000813824">
    <property type="component" value="Unassembled WGS sequence"/>
</dbReference>